<name>A0A7S2RT59_9STRA</name>
<proteinExistence type="predicted"/>
<sequence length="481" mass="54178">MDPNRNGNYRPGVNNDGHSVNGLYPQQHNVHMTTNPFDGFPTPTYHSNSAQQVLFEQRLNDPGIRPSPQVQQTFGNPGNPFGTVTSRHDSPGPPFYPAPQPQPVIQHQGIYTPQATQPAPMGGDWSGMVPQQQAHFIPQQQQQQLAQQVVNPELLSMFDPFAPKQVNPDAPIIGSKEGIVHRIYRLHDRRQLTLKERDVLIAQVDTNQEKVRAAINRLEIDGDRTSVFELALNQSSPSGDEIVSSSDSDSDDELQNCRPSTYTESLDLTVVDSDEEQETGDRAYAKRLQDELNIGLLKEPPHPAAGGYQHEIPSSFVLVDGQLCGNILVRYSSKKLFRKWKRMFFSLSEDRLCLYESNLDFESSSPPRVVYRIHPCMYIRAPALKQTYSILDDGQRIYFTVLKENVTESGGAKTYTGIPSSQNKYRFDKTTHRVCKFGAHRLQELSAFSHALYGTVIGKQRQNEKRMRQQAQGPLVSGRYS</sequence>
<accession>A0A7S2RT59</accession>
<gene>
    <name evidence="2" type="ORF">QSP1433_LOCUS6762</name>
</gene>
<protein>
    <recommendedName>
        <fullName evidence="3">PH domain-containing protein</fullName>
    </recommendedName>
</protein>
<organism evidence="2">
    <name type="scientific">Mucochytrium quahogii</name>
    <dbReference type="NCBI Taxonomy" id="96639"/>
    <lineage>
        <taxon>Eukaryota</taxon>
        <taxon>Sar</taxon>
        <taxon>Stramenopiles</taxon>
        <taxon>Bigyra</taxon>
        <taxon>Labyrinthulomycetes</taxon>
        <taxon>Thraustochytrida</taxon>
        <taxon>Thraustochytriidae</taxon>
        <taxon>Mucochytrium</taxon>
    </lineage>
</organism>
<evidence type="ECO:0008006" key="3">
    <source>
        <dbReference type="Google" id="ProtNLM"/>
    </source>
</evidence>
<evidence type="ECO:0000313" key="2">
    <source>
        <dbReference type="EMBL" id="CAD9680026.1"/>
    </source>
</evidence>
<reference evidence="2" key="1">
    <citation type="submission" date="2021-01" db="EMBL/GenBank/DDBJ databases">
        <authorList>
            <person name="Corre E."/>
            <person name="Pelletier E."/>
            <person name="Niang G."/>
            <person name="Scheremetjew M."/>
            <person name="Finn R."/>
            <person name="Kale V."/>
            <person name="Holt S."/>
            <person name="Cochrane G."/>
            <person name="Meng A."/>
            <person name="Brown T."/>
            <person name="Cohen L."/>
        </authorList>
    </citation>
    <scope>NUCLEOTIDE SEQUENCE</scope>
    <source>
        <strain evidence="2">NY070348D</strain>
    </source>
</reference>
<dbReference type="EMBL" id="HBHK01010802">
    <property type="protein sequence ID" value="CAD9680026.1"/>
    <property type="molecule type" value="Transcribed_RNA"/>
</dbReference>
<dbReference type="SUPFAM" id="SSF50729">
    <property type="entry name" value="PH domain-like"/>
    <property type="match status" value="1"/>
</dbReference>
<evidence type="ECO:0000256" key="1">
    <source>
        <dbReference type="SAM" id="MobiDB-lite"/>
    </source>
</evidence>
<feature type="region of interest" description="Disordered" evidence="1">
    <location>
        <begin position="460"/>
        <end position="481"/>
    </location>
</feature>
<feature type="compositionally biased region" description="Low complexity" evidence="1">
    <location>
        <begin position="236"/>
        <end position="247"/>
    </location>
</feature>
<feature type="region of interest" description="Disordered" evidence="1">
    <location>
        <begin position="1"/>
        <end position="20"/>
    </location>
</feature>
<feature type="region of interest" description="Disordered" evidence="1">
    <location>
        <begin position="236"/>
        <end position="255"/>
    </location>
</feature>
<dbReference type="AlphaFoldDB" id="A0A7S2RT59"/>